<evidence type="ECO:0000313" key="1">
    <source>
        <dbReference type="EMBL" id="QHS84088.1"/>
    </source>
</evidence>
<name>A0A6C0AWH5_9ZZZZ</name>
<reference evidence="1" key="1">
    <citation type="journal article" date="2020" name="Nature">
        <title>Giant virus diversity and host interactions through global metagenomics.</title>
        <authorList>
            <person name="Schulz F."/>
            <person name="Roux S."/>
            <person name="Paez-Espino D."/>
            <person name="Jungbluth S."/>
            <person name="Walsh D.A."/>
            <person name="Denef V.J."/>
            <person name="McMahon K.D."/>
            <person name="Konstantinidis K.T."/>
            <person name="Eloe-Fadrosh E.A."/>
            <person name="Kyrpides N.C."/>
            <person name="Woyke T."/>
        </authorList>
    </citation>
    <scope>NUCLEOTIDE SEQUENCE</scope>
    <source>
        <strain evidence="1">GVMAG-S-ERX555965-48</strain>
    </source>
</reference>
<sequence length="78" mass="9331">MDLKERTNEIMKIFVKLKELNLGIMGFEEFDEFRKICNDFIRNGKYVQGNIKVIGTKRIICYDFSEEVHCMLKYDKTV</sequence>
<proteinExistence type="predicted"/>
<organism evidence="1">
    <name type="scientific">viral metagenome</name>
    <dbReference type="NCBI Taxonomy" id="1070528"/>
    <lineage>
        <taxon>unclassified sequences</taxon>
        <taxon>metagenomes</taxon>
        <taxon>organismal metagenomes</taxon>
    </lineage>
</organism>
<dbReference type="AlphaFoldDB" id="A0A6C0AWH5"/>
<dbReference type="EMBL" id="MN738772">
    <property type="protein sequence ID" value="QHS84088.1"/>
    <property type="molecule type" value="Genomic_DNA"/>
</dbReference>
<accession>A0A6C0AWH5</accession>
<protein>
    <submittedName>
        <fullName evidence="1">Uncharacterized protein</fullName>
    </submittedName>
</protein>